<dbReference type="Gene3D" id="1.10.4190.10">
    <property type="entry name" value="Urease accessory protein UreF"/>
    <property type="match status" value="1"/>
</dbReference>
<keyword evidence="2" id="KW-0143">Chaperone</keyword>
<dbReference type="HAMAP" id="MF_01385">
    <property type="entry name" value="UreF"/>
    <property type="match status" value="1"/>
</dbReference>
<dbReference type="Pfam" id="PF01730">
    <property type="entry name" value="UreF"/>
    <property type="match status" value="1"/>
</dbReference>
<dbReference type="EMBL" id="HBKR01007050">
    <property type="protein sequence ID" value="CAE2287187.1"/>
    <property type="molecule type" value="Transcribed_RNA"/>
</dbReference>
<dbReference type="InterPro" id="IPR002639">
    <property type="entry name" value="UreF"/>
</dbReference>
<accession>A0A7S4K8L6</accession>
<evidence type="ECO:0000313" key="4">
    <source>
        <dbReference type="EMBL" id="CAE2287187.1"/>
    </source>
</evidence>
<organism evidence="4">
    <name type="scientific">Paramoeba aestuarina</name>
    <dbReference type="NCBI Taxonomy" id="180227"/>
    <lineage>
        <taxon>Eukaryota</taxon>
        <taxon>Amoebozoa</taxon>
        <taxon>Discosea</taxon>
        <taxon>Flabellinia</taxon>
        <taxon>Dactylopodida</taxon>
        <taxon>Paramoebidae</taxon>
        <taxon>Paramoeba</taxon>
    </lineage>
</organism>
<dbReference type="Pfam" id="PF01774">
    <property type="entry name" value="UreD"/>
    <property type="match status" value="1"/>
</dbReference>
<evidence type="ECO:0000256" key="2">
    <source>
        <dbReference type="ARBA" id="ARBA00023186"/>
    </source>
</evidence>
<gene>
    <name evidence="4" type="ORF">NAES01612_LOCUS4633</name>
</gene>
<dbReference type="AlphaFoldDB" id="A0A7S4K8L6"/>
<protein>
    <submittedName>
        <fullName evidence="4">Uncharacterized protein</fullName>
    </submittedName>
</protein>
<proteinExistence type="inferred from homology"/>
<evidence type="ECO:0000256" key="3">
    <source>
        <dbReference type="ARBA" id="ARBA00046339"/>
    </source>
</evidence>
<dbReference type="PANTHER" id="PTHR33643:SF1">
    <property type="entry name" value="UREASE ACCESSORY PROTEIN D"/>
    <property type="match status" value="1"/>
</dbReference>
<dbReference type="HAMAP" id="MF_01384">
    <property type="entry name" value="UreD"/>
    <property type="match status" value="1"/>
</dbReference>
<comment type="similarity">
    <text evidence="1">Belongs to the UreD family.</text>
</comment>
<reference evidence="4" key="1">
    <citation type="submission" date="2021-01" db="EMBL/GenBank/DDBJ databases">
        <authorList>
            <person name="Corre E."/>
            <person name="Pelletier E."/>
            <person name="Niang G."/>
            <person name="Scheremetjew M."/>
            <person name="Finn R."/>
            <person name="Kale V."/>
            <person name="Holt S."/>
            <person name="Cochrane G."/>
            <person name="Meng A."/>
            <person name="Brown T."/>
            <person name="Cohen L."/>
        </authorList>
    </citation>
    <scope>NUCLEOTIDE SEQUENCE</scope>
    <source>
        <strain evidence="4">SoJaBio B1-5/56/2</strain>
    </source>
</reference>
<name>A0A7S4K8L6_9EUKA</name>
<sequence>MRMETGVYQTDLKKDWNATIEVRQNGSENYSHQQYASYPLRWQVTEDEGDYEEEHDGGFISPPLWIYLVAFGGGIVAGDQTKVKMEVQEQSAAVLLSQAMTKVFKKSNAGAGSQRVFQFNVKENAFFMHAPHPTALYADAHYKQETFINIHKTSSLCFVDWFAGGRGDSQDGVWNFDSYENLILVSVNDKEGDPPVLALRNCVSSRGGFPLQHHLHHYNAFCMVILYGKAVEEISSALLSKYNQRKTFSEIEDGDGFWLRDCDILVSCEPGPYDGMVVLRIGAIDFEEAASFLDDHIGNVEGILGESPFECMLVGGGGGGGLVENQEKEAPEELEVLGKVQDGGQELMSFTSMEECGHCTAGERGRETVLPLYLMEGLKKSESDMDFLMWQIVDSKLPTGGFAHSNSLEAALYCGLVKRGEVDALKRYVSSAVEQMAGASLPFLMSACQQWRCFESLQKIENLFHASTSSGIVRSMSISLGKALTSLSRAAFSHLPQLESNSPFENLGALRGHYVVVFGSICDALGMPPQRTAKMYLFTILRNMLLAAVRLNLVGPTQAEKIQVELSQFLSPHLEKLMKTPLCQAHCVSPLIAVVEGIHARLYSRVFAS</sequence>
<dbReference type="InterPro" id="IPR002669">
    <property type="entry name" value="UreD"/>
</dbReference>
<dbReference type="GO" id="GO:0016151">
    <property type="term" value="F:nickel cation binding"/>
    <property type="evidence" value="ECO:0007669"/>
    <property type="project" value="InterPro"/>
</dbReference>
<evidence type="ECO:0000256" key="1">
    <source>
        <dbReference type="ARBA" id="ARBA00007177"/>
    </source>
</evidence>
<comment type="similarity">
    <text evidence="3">Belongs to the UreF family.</text>
</comment>
<dbReference type="InterPro" id="IPR038277">
    <property type="entry name" value="UreF_sf"/>
</dbReference>
<dbReference type="PANTHER" id="PTHR33643">
    <property type="entry name" value="UREASE ACCESSORY PROTEIN D"/>
    <property type="match status" value="1"/>
</dbReference>